<dbReference type="KEGG" id="nhl:Nhal_0297"/>
<reference evidence="6" key="1">
    <citation type="submission" date="2010-04" db="EMBL/GenBank/DDBJ databases">
        <title>Complete genome sequence of Nitrosococcus halophilus Nc4, a salt-adapted, aerobic obligate ammonia-oxidizing sulfur purple bacterium.</title>
        <authorList>
            <consortium name="US DOE Joint Genome Institute"/>
            <person name="Campbell M.A."/>
            <person name="Malfatti S.A."/>
            <person name="Chain P.S.G."/>
            <person name="Heidelberg J.F."/>
            <person name="Ward B.B."/>
            <person name="Klotz M.G."/>
        </authorList>
    </citation>
    <scope>NUCLEOTIDE SEQUENCE [LARGE SCALE GENOMIC DNA]</scope>
    <source>
        <strain evidence="6">Nc4</strain>
    </source>
</reference>
<dbReference type="AlphaFoldDB" id="D5BUU6"/>
<sequence length="125" mass="14056">MEIAIFVFMNIEPVSFFAALGHGTRLRCLLLLLSHEELCVCELTYALGVAQPHISRHLAQLRELGLVVDRRAGLWIYYRVNPDLPDWVFRVLRETAQGASDHEPFTSDRTALAAMPNRPGATHCA</sequence>
<dbReference type="Gene3D" id="1.10.10.10">
    <property type="entry name" value="Winged helix-like DNA-binding domain superfamily/Winged helix DNA-binding domain"/>
    <property type="match status" value="1"/>
</dbReference>
<accession>D5BUU6</accession>
<dbReference type="PRINTS" id="PR00778">
    <property type="entry name" value="HTHARSR"/>
</dbReference>
<dbReference type="NCBIfam" id="NF033788">
    <property type="entry name" value="HTH_metalloreg"/>
    <property type="match status" value="1"/>
</dbReference>
<dbReference type="CDD" id="cd00090">
    <property type="entry name" value="HTH_ARSR"/>
    <property type="match status" value="1"/>
</dbReference>
<dbReference type="Proteomes" id="UP000001844">
    <property type="component" value="Chromosome"/>
</dbReference>
<dbReference type="SUPFAM" id="SSF46785">
    <property type="entry name" value="Winged helix' DNA-binding domain"/>
    <property type="match status" value="1"/>
</dbReference>
<dbReference type="HOGENOM" id="CLU_097806_3_1_6"/>
<feature type="domain" description="HTH arsR-type" evidence="4">
    <location>
        <begin position="5"/>
        <end position="103"/>
    </location>
</feature>
<name>D5BUU6_NITHN</name>
<gene>
    <name evidence="5" type="ordered locus">Nhal_0297</name>
</gene>
<keyword evidence="3" id="KW-0804">Transcription</keyword>
<dbReference type="PANTHER" id="PTHR43132">
    <property type="entry name" value="ARSENICAL RESISTANCE OPERON REPRESSOR ARSR-RELATED"/>
    <property type="match status" value="1"/>
</dbReference>
<dbReference type="RefSeq" id="WP_013031392.1">
    <property type="nucleotide sequence ID" value="NC_013960.1"/>
</dbReference>
<dbReference type="GO" id="GO:0003700">
    <property type="term" value="F:DNA-binding transcription factor activity"/>
    <property type="evidence" value="ECO:0007669"/>
    <property type="project" value="InterPro"/>
</dbReference>
<dbReference type="PROSITE" id="PS50987">
    <property type="entry name" value="HTH_ARSR_2"/>
    <property type="match status" value="1"/>
</dbReference>
<keyword evidence="1" id="KW-0805">Transcription regulation</keyword>
<proteinExistence type="predicted"/>
<evidence type="ECO:0000313" key="6">
    <source>
        <dbReference type="Proteomes" id="UP000001844"/>
    </source>
</evidence>
<evidence type="ECO:0000313" key="5">
    <source>
        <dbReference type="EMBL" id="ADE13496.1"/>
    </source>
</evidence>
<keyword evidence="6" id="KW-1185">Reference proteome</keyword>
<evidence type="ECO:0000256" key="3">
    <source>
        <dbReference type="ARBA" id="ARBA00023163"/>
    </source>
</evidence>
<evidence type="ECO:0000256" key="2">
    <source>
        <dbReference type="ARBA" id="ARBA00023125"/>
    </source>
</evidence>
<dbReference type="InterPro" id="IPR011991">
    <property type="entry name" value="ArsR-like_HTH"/>
</dbReference>
<evidence type="ECO:0000259" key="4">
    <source>
        <dbReference type="PROSITE" id="PS50987"/>
    </source>
</evidence>
<dbReference type="eggNOG" id="COG0640">
    <property type="taxonomic scope" value="Bacteria"/>
</dbReference>
<protein>
    <submittedName>
        <fullName evidence="5">Regulatory protein ArsR</fullName>
    </submittedName>
</protein>
<dbReference type="GO" id="GO:0003677">
    <property type="term" value="F:DNA binding"/>
    <property type="evidence" value="ECO:0007669"/>
    <property type="project" value="UniProtKB-KW"/>
</dbReference>
<evidence type="ECO:0000256" key="1">
    <source>
        <dbReference type="ARBA" id="ARBA00023015"/>
    </source>
</evidence>
<dbReference type="PANTHER" id="PTHR43132:SF2">
    <property type="entry name" value="ARSENICAL RESISTANCE OPERON REPRESSOR ARSR-RELATED"/>
    <property type="match status" value="1"/>
</dbReference>
<dbReference type="InterPro" id="IPR051011">
    <property type="entry name" value="Metal_resp_trans_reg"/>
</dbReference>
<dbReference type="STRING" id="472759.Nhal_0297"/>
<keyword evidence="2" id="KW-0238">DNA-binding</keyword>
<dbReference type="InterPro" id="IPR001845">
    <property type="entry name" value="HTH_ArsR_DNA-bd_dom"/>
</dbReference>
<dbReference type="Pfam" id="PF01022">
    <property type="entry name" value="HTH_5"/>
    <property type="match status" value="1"/>
</dbReference>
<dbReference type="InterPro" id="IPR036388">
    <property type="entry name" value="WH-like_DNA-bd_sf"/>
</dbReference>
<dbReference type="EMBL" id="CP001798">
    <property type="protein sequence ID" value="ADE13496.1"/>
    <property type="molecule type" value="Genomic_DNA"/>
</dbReference>
<dbReference type="SMART" id="SM00418">
    <property type="entry name" value="HTH_ARSR"/>
    <property type="match status" value="1"/>
</dbReference>
<dbReference type="InterPro" id="IPR036390">
    <property type="entry name" value="WH_DNA-bd_sf"/>
</dbReference>
<organism evidence="5 6">
    <name type="scientific">Nitrosococcus halophilus (strain Nc4)</name>
    <dbReference type="NCBI Taxonomy" id="472759"/>
    <lineage>
        <taxon>Bacteria</taxon>
        <taxon>Pseudomonadati</taxon>
        <taxon>Pseudomonadota</taxon>
        <taxon>Gammaproteobacteria</taxon>
        <taxon>Chromatiales</taxon>
        <taxon>Chromatiaceae</taxon>
        <taxon>Nitrosococcus</taxon>
    </lineage>
</organism>